<dbReference type="PROSITE" id="PS50931">
    <property type="entry name" value="HTH_LYSR"/>
    <property type="match status" value="1"/>
</dbReference>
<accession>A0ABQ5W927</accession>
<proteinExistence type="inferred from homology"/>
<gene>
    <name evidence="6" type="ORF">GCM10010862_33240</name>
</gene>
<dbReference type="InterPro" id="IPR036390">
    <property type="entry name" value="WH_DNA-bd_sf"/>
</dbReference>
<dbReference type="EMBL" id="BSNS01000016">
    <property type="protein sequence ID" value="GLQ56065.1"/>
    <property type="molecule type" value="Genomic_DNA"/>
</dbReference>
<dbReference type="InterPro" id="IPR058163">
    <property type="entry name" value="LysR-type_TF_proteobact-type"/>
</dbReference>
<comment type="similarity">
    <text evidence="1">Belongs to the LysR transcriptional regulatory family.</text>
</comment>
<dbReference type="InterPro" id="IPR005119">
    <property type="entry name" value="LysR_subst-bd"/>
</dbReference>
<dbReference type="Gene3D" id="1.10.10.10">
    <property type="entry name" value="Winged helix-like DNA-binding domain superfamily/Winged helix DNA-binding domain"/>
    <property type="match status" value="1"/>
</dbReference>
<reference evidence="7" key="1">
    <citation type="journal article" date="2019" name="Int. J. Syst. Evol. Microbiol.">
        <title>The Global Catalogue of Microorganisms (GCM) 10K type strain sequencing project: providing services to taxonomists for standard genome sequencing and annotation.</title>
        <authorList>
            <consortium name="The Broad Institute Genomics Platform"/>
            <consortium name="The Broad Institute Genome Sequencing Center for Infectious Disease"/>
            <person name="Wu L."/>
            <person name="Ma J."/>
        </authorList>
    </citation>
    <scope>NUCLEOTIDE SEQUENCE [LARGE SCALE GENOMIC DNA]</scope>
    <source>
        <strain evidence="7">NBRC 112416</strain>
    </source>
</reference>
<organism evidence="6 7">
    <name type="scientific">Devosia nitrariae</name>
    <dbReference type="NCBI Taxonomy" id="2071872"/>
    <lineage>
        <taxon>Bacteria</taxon>
        <taxon>Pseudomonadati</taxon>
        <taxon>Pseudomonadota</taxon>
        <taxon>Alphaproteobacteria</taxon>
        <taxon>Hyphomicrobiales</taxon>
        <taxon>Devosiaceae</taxon>
        <taxon>Devosia</taxon>
    </lineage>
</organism>
<dbReference type="InterPro" id="IPR036388">
    <property type="entry name" value="WH-like_DNA-bd_sf"/>
</dbReference>
<dbReference type="InterPro" id="IPR000847">
    <property type="entry name" value="LysR_HTH_N"/>
</dbReference>
<dbReference type="SUPFAM" id="SSF53850">
    <property type="entry name" value="Periplasmic binding protein-like II"/>
    <property type="match status" value="1"/>
</dbReference>
<dbReference type="Proteomes" id="UP001156691">
    <property type="component" value="Unassembled WGS sequence"/>
</dbReference>
<sequence length="293" mass="32496">MNNRVSLDWNWIRAFLATVDRGSLSAAARELGLTQPTLSRQIAALERDLGLTLFERVGKSLVLTHTGRELLDEVHAMGVAADRLAIIASGQSQSLEGVVRISASDAFAAYLLPDILEKLHAASPGIKIEVISSNSISDLMRREADIAIRHVQPEPVGLISRLCHHDIADLYAASDYLDRLGRPRSARDLAHARFIGFSGPNDLIERLNQRGVPVTEDNFIWKTNSAVAAWEMAKKGLGICIIFERLANRTPGMERVLADFEPIPVSTWLVTHRELHTSRRIRLVFDLLAEELS</sequence>
<name>A0ABQ5W927_9HYPH</name>
<evidence type="ECO:0000256" key="4">
    <source>
        <dbReference type="ARBA" id="ARBA00023163"/>
    </source>
</evidence>
<evidence type="ECO:0000313" key="6">
    <source>
        <dbReference type="EMBL" id="GLQ56065.1"/>
    </source>
</evidence>
<dbReference type="PRINTS" id="PR00039">
    <property type="entry name" value="HTHLYSR"/>
</dbReference>
<dbReference type="RefSeq" id="WP_284341482.1">
    <property type="nucleotide sequence ID" value="NZ_BSNS01000016.1"/>
</dbReference>
<evidence type="ECO:0000313" key="7">
    <source>
        <dbReference type="Proteomes" id="UP001156691"/>
    </source>
</evidence>
<keyword evidence="2" id="KW-0805">Transcription regulation</keyword>
<dbReference type="Pfam" id="PF00126">
    <property type="entry name" value="HTH_1"/>
    <property type="match status" value="1"/>
</dbReference>
<keyword evidence="3" id="KW-0238">DNA-binding</keyword>
<dbReference type="PANTHER" id="PTHR30537">
    <property type="entry name" value="HTH-TYPE TRANSCRIPTIONAL REGULATOR"/>
    <property type="match status" value="1"/>
</dbReference>
<keyword evidence="7" id="KW-1185">Reference proteome</keyword>
<protein>
    <submittedName>
        <fullName evidence="6">LysR family transcriptional regulator</fullName>
    </submittedName>
</protein>
<keyword evidence="4" id="KW-0804">Transcription</keyword>
<feature type="domain" description="HTH lysR-type" evidence="5">
    <location>
        <begin position="7"/>
        <end position="64"/>
    </location>
</feature>
<dbReference type="Gene3D" id="3.40.190.290">
    <property type="match status" value="1"/>
</dbReference>
<evidence type="ECO:0000256" key="3">
    <source>
        <dbReference type="ARBA" id="ARBA00023125"/>
    </source>
</evidence>
<dbReference type="SUPFAM" id="SSF46785">
    <property type="entry name" value="Winged helix' DNA-binding domain"/>
    <property type="match status" value="1"/>
</dbReference>
<dbReference type="PANTHER" id="PTHR30537:SF3">
    <property type="entry name" value="TRANSCRIPTIONAL REGULATORY PROTEIN"/>
    <property type="match status" value="1"/>
</dbReference>
<dbReference type="Pfam" id="PF03466">
    <property type="entry name" value="LysR_substrate"/>
    <property type="match status" value="1"/>
</dbReference>
<evidence type="ECO:0000259" key="5">
    <source>
        <dbReference type="PROSITE" id="PS50931"/>
    </source>
</evidence>
<evidence type="ECO:0000256" key="1">
    <source>
        <dbReference type="ARBA" id="ARBA00009437"/>
    </source>
</evidence>
<comment type="caution">
    <text evidence="6">The sequence shown here is derived from an EMBL/GenBank/DDBJ whole genome shotgun (WGS) entry which is preliminary data.</text>
</comment>
<evidence type="ECO:0000256" key="2">
    <source>
        <dbReference type="ARBA" id="ARBA00023015"/>
    </source>
</evidence>